<name>A0AAP0DYY8_9MAGN</name>
<dbReference type="PANTHER" id="PTHR47926">
    <property type="entry name" value="PENTATRICOPEPTIDE REPEAT-CONTAINING PROTEIN"/>
    <property type="match status" value="1"/>
</dbReference>
<dbReference type="AlphaFoldDB" id="A0AAP0DYY8"/>
<evidence type="ECO:0000313" key="4">
    <source>
        <dbReference type="Proteomes" id="UP001419268"/>
    </source>
</evidence>
<keyword evidence="1" id="KW-0677">Repeat</keyword>
<dbReference type="InterPro" id="IPR011990">
    <property type="entry name" value="TPR-like_helical_dom_sf"/>
</dbReference>
<evidence type="ECO:0000256" key="1">
    <source>
        <dbReference type="ARBA" id="ARBA00022737"/>
    </source>
</evidence>
<dbReference type="Proteomes" id="UP001419268">
    <property type="component" value="Unassembled WGS sequence"/>
</dbReference>
<reference evidence="3 4" key="1">
    <citation type="submission" date="2024-01" db="EMBL/GenBank/DDBJ databases">
        <title>Genome assemblies of Stephania.</title>
        <authorList>
            <person name="Yang L."/>
        </authorList>
    </citation>
    <scope>NUCLEOTIDE SEQUENCE [LARGE SCALE GENOMIC DNA]</scope>
    <source>
        <strain evidence="3">JXDWG</strain>
        <tissue evidence="3">Leaf</tissue>
    </source>
</reference>
<accession>A0AAP0DYY8</accession>
<organism evidence="3 4">
    <name type="scientific">Stephania cephalantha</name>
    <dbReference type="NCBI Taxonomy" id="152367"/>
    <lineage>
        <taxon>Eukaryota</taxon>
        <taxon>Viridiplantae</taxon>
        <taxon>Streptophyta</taxon>
        <taxon>Embryophyta</taxon>
        <taxon>Tracheophyta</taxon>
        <taxon>Spermatophyta</taxon>
        <taxon>Magnoliopsida</taxon>
        <taxon>Ranunculales</taxon>
        <taxon>Menispermaceae</taxon>
        <taxon>Menispermoideae</taxon>
        <taxon>Cissampelideae</taxon>
        <taxon>Stephania</taxon>
    </lineage>
</organism>
<feature type="repeat" description="PPR" evidence="2">
    <location>
        <begin position="143"/>
        <end position="177"/>
    </location>
</feature>
<protein>
    <recommendedName>
        <fullName evidence="5">Pentatricopeptide repeat-containing protein</fullName>
    </recommendedName>
</protein>
<dbReference type="FunFam" id="1.25.40.10:FF:000285">
    <property type="entry name" value="Pentatricopeptide repeat-containing protein, chloroplastic"/>
    <property type="match status" value="1"/>
</dbReference>
<dbReference type="InterPro" id="IPR046960">
    <property type="entry name" value="PPR_At4g14850-like_plant"/>
</dbReference>
<dbReference type="Gene3D" id="1.25.40.10">
    <property type="entry name" value="Tetratricopeptide repeat domain"/>
    <property type="match status" value="2"/>
</dbReference>
<dbReference type="Pfam" id="PF01535">
    <property type="entry name" value="PPR"/>
    <property type="match status" value="4"/>
</dbReference>
<dbReference type="PANTHER" id="PTHR47926:SF386">
    <property type="entry name" value="PENTATRICOPEPTIDE REPEAT-CONTAINING PROTEIN"/>
    <property type="match status" value="1"/>
</dbReference>
<dbReference type="InterPro" id="IPR002885">
    <property type="entry name" value="PPR_rpt"/>
</dbReference>
<dbReference type="GO" id="GO:0009451">
    <property type="term" value="P:RNA modification"/>
    <property type="evidence" value="ECO:0007669"/>
    <property type="project" value="InterPro"/>
</dbReference>
<comment type="caution">
    <text evidence="3">The sequence shown here is derived from an EMBL/GenBank/DDBJ whole genome shotgun (WGS) entry which is preliminary data.</text>
</comment>
<evidence type="ECO:0000256" key="2">
    <source>
        <dbReference type="PROSITE-ProRule" id="PRU00708"/>
    </source>
</evidence>
<evidence type="ECO:0008006" key="5">
    <source>
        <dbReference type="Google" id="ProtNLM"/>
    </source>
</evidence>
<feature type="repeat" description="PPR" evidence="2">
    <location>
        <begin position="73"/>
        <end position="107"/>
    </location>
</feature>
<dbReference type="PROSITE" id="PS51375">
    <property type="entry name" value="PPR"/>
    <property type="match status" value="2"/>
</dbReference>
<evidence type="ECO:0000313" key="3">
    <source>
        <dbReference type="EMBL" id="KAK9083526.1"/>
    </source>
</evidence>
<keyword evidence="4" id="KW-1185">Reference proteome</keyword>
<dbReference type="EMBL" id="JBBNAG010000013">
    <property type="protein sequence ID" value="KAK9083526.1"/>
    <property type="molecule type" value="Genomic_DNA"/>
</dbReference>
<gene>
    <name evidence="3" type="ORF">Scep_029997</name>
</gene>
<proteinExistence type="predicted"/>
<sequence length="222" mass="25162">MEREESDSRHRRVCYPLVRGFKMKKPPREIHGYVVKSGLSSYVTICNALIDSYGKCGNCQASKPVYDQMDERNVVSSNAIMSAFTHNGLREEALEVFRLMVALGNGPDSITLSTFLPVLIEMEGFRKGKEIHGYSIRRSINSDVFVSNCLIDLYAKSGHSTQASNIFEIMERRSVVTWNVMVANFVLNKLELEAIRLMKSMRDIWRAPKLVTFTNVLPAMGE</sequence>
<dbReference type="GO" id="GO:0003723">
    <property type="term" value="F:RNA binding"/>
    <property type="evidence" value="ECO:0007669"/>
    <property type="project" value="InterPro"/>
</dbReference>
<dbReference type="NCBIfam" id="TIGR00756">
    <property type="entry name" value="PPR"/>
    <property type="match status" value="2"/>
</dbReference>